<organism evidence="2 3">
    <name type="scientific">Halorubrum tailed virus 10</name>
    <dbReference type="NCBI Taxonomy" id="2877991"/>
    <lineage>
        <taxon>Viruses</taxon>
        <taxon>Duplodnaviria</taxon>
        <taxon>Heunggongvirae</taxon>
        <taxon>Uroviricota</taxon>
        <taxon>Caudoviricetes</taxon>
        <taxon>Thumleimavirales</taxon>
        <taxon>Hafunaviridae</taxon>
        <taxon>Haloferacalesvirus</taxon>
        <taxon>Haloferacalesvirus eilatense</taxon>
        <taxon>Haloferacalesvirus HRTV10</taxon>
    </lineage>
</organism>
<protein>
    <submittedName>
        <fullName evidence="2">Uncharacterized protein</fullName>
    </submittedName>
</protein>
<gene>
    <name evidence="2" type="ORF">HRTV-10_gp33</name>
</gene>
<feature type="region of interest" description="Disordered" evidence="1">
    <location>
        <begin position="100"/>
        <end position="130"/>
    </location>
</feature>
<evidence type="ECO:0000313" key="3">
    <source>
        <dbReference type="Proteomes" id="UP000827922"/>
    </source>
</evidence>
<sequence length="130" mass="14415">MVQEITVLVVPDDYDGREIGDDRVDKVEVDPDTDYAYLDDRIISDGGETAVDRALVTEERKQIIETAILDYHEESSKDSPDRQIQLDCLETAVAYMWDVMSGEDVGSAEPVEETTDSTTDESTTTDSTSA</sequence>
<keyword evidence="3" id="KW-1185">Reference proteome</keyword>
<feature type="compositionally biased region" description="Low complexity" evidence="1">
    <location>
        <begin position="120"/>
        <end position="130"/>
    </location>
</feature>
<name>A0AAE8XST5_9CAUD</name>
<dbReference type="Proteomes" id="UP000827922">
    <property type="component" value="Segment"/>
</dbReference>
<proteinExistence type="predicted"/>
<dbReference type="EMBL" id="MZ334496">
    <property type="protein sequence ID" value="UBF19617.1"/>
    <property type="molecule type" value="Genomic_DNA"/>
</dbReference>
<accession>A0AAE8XST5</accession>
<feature type="compositionally biased region" description="Acidic residues" evidence="1">
    <location>
        <begin position="110"/>
        <end position="119"/>
    </location>
</feature>
<reference evidence="2 3" key="1">
    <citation type="submission" date="2021-05" db="EMBL/GenBank/DDBJ databases">
        <title>Diversity, taxonomy and evolution of archaeal viruses of the class Caudoviricetes.</title>
        <authorList>
            <person name="Liu Y."/>
            <person name="Demina T.A."/>
            <person name="Roux S."/>
            <person name="Aiewsakun P."/>
            <person name="Kazlauskas D."/>
            <person name="Simmonds P."/>
            <person name="Prangishvili D."/>
            <person name="Oksanen H.M."/>
            <person name="Krupovic M."/>
        </authorList>
    </citation>
    <scope>NUCLEOTIDE SEQUENCE [LARGE SCALE GENOMIC DNA]</scope>
    <source>
        <strain evidence="2">HRTV-10/43</strain>
    </source>
</reference>
<evidence type="ECO:0000256" key="1">
    <source>
        <dbReference type="SAM" id="MobiDB-lite"/>
    </source>
</evidence>
<evidence type="ECO:0000313" key="2">
    <source>
        <dbReference type="EMBL" id="UBF19617.1"/>
    </source>
</evidence>